<evidence type="ECO:0000313" key="3">
    <source>
        <dbReference type="EMBL" id="KZS06117.1"/>
    </source>
</evidence>
<evidence type="ECO:0000256" key="2">
    <source>
        <dbReference type="SAM" id="MobiDB-lite"/>
    </source>
</evidence>
<dbReference type="SMART" id="SM00185">
    <property type="entry name" value="ARM"/>
    <property type="match status" value="8"/>
</dbReference>
<dbReference type="SUPFAM" id="SSF48371">
    <property type="entry name" value="ARM repeat"/>
    <property type="match status" value="2"/>
</dbReference>
<dbReference type="OrthoDB" id="1683831at2759"/>
<name>A0A164NNV0_9CRUS</name>
<dbReference type="InterPro" id="IPR011989">
    <property type="entry name" value="ARM-like"/>
</dbReference>
<dbReference type="InterPro" id="IPR016024">
    <property type="entry name" value="ARM-type_fold"/>
</dbReference>
<feature type="compositionally biased region" description="Polar residues" evidence="2">
    <location>
        <begin position="27"/>
        <end position="43"/>
    </location>
</feature>
<dbReference type="InterPro" id="IPR000225">
    <property type="entry name" value="Armadillo"/>
</dbReference>
<evidence type="ECO:0000256" key="1">
    <source>
        <dbReference type="PROSITE-ProRule" id="PRU00259"/>
    </source>
</evidence>
<dbReference type="PANTHER" id="PTHR46241">
    <property type="entry name" value="ARMADILLO REPEAT-CONTAINING PROTEIN 4 ARMC4"/>
    <property type="match status" value="1"/>
</dbReference>
<dbReference type="PROSITE" id="PS50176">
    <property type="entry name" value="ARM_REPEAT"/>
    <property type="match status" value="3"/>
</dbReference>
<protein>
    <submittedName>
        <fullName evidence="3">Gudu</fullName>
    </submittedName>
</protein>
<dbReference type="PANTHER" id="PTHR46241:SF1">
    <property type="entry name" value="OUTER DYNEIN ARM-DOCKING COMPLEX SUBUNIT 2"/>
    <property type="match status" value="1"/>
</dbReference>
<dbReference type="Proteomes" id="UP000076858">
    <property type="component" value="Unassembled WGS sequence"/>
</dbReference>
<feature type="compositionally biased region" description="Acidic residues" evidence="2">
    <location>
        <begin position="48"/>
        <end position="57"/>
    </location>
</feature>
<feature type="repeat" description="ARM" evidence="1">
    <location>
        <begin position="199"/>
        <end position="260"/>
    </location>
</feature>
<evidence type="ECO:0000313" key="4">
    <source>
        <dbReference type="Proteomes" id="UP000076858"/>
    </source>
</evidence>
<dbReference type="Gene3D" id="1.25.10.10">
    <property type="entry name" value="Leucine-rich Repeat Variant"/>
    <property type="match status" value="3"/>
</dbReference>
<keyword evidence="4" id="KW-1185">Reference proteome</keyword>
<accession>A0A164NNV0</accession>
<feature type="repeat" description="ARM" evidence="1">
    <location>
        <begin position="609"/>
        <end position="641"/>
    </location>
</feature>
<comment type="caution">
    <text evidence="3">The sequence shown here is derived from an EMBL/GenBank/DDBJ whole genome shotgun (WGS) entry which is preliminary data.</text>
</comment>
<proteinExistence type="predicted"/>
<feature type="compositionally biased region" description="Low complexity" evidence="2">
    <location>
        <begin position="16"/>
        <end position="26"/>
    </location>
</feature>
<reference evidence="3 4" key="1">
    <citation type="submission" date="2016-03" db="EMBL/GenBank/DDBJ databases">
        <title>EvidentialGene: Evidence-directed Construction of Genes on Genomes.</title>
        <authorList>
            <person name="Gilbert D.G."/>
            <person name="Choi J.-H."/>
            <person name="Mockaitis K."/>
            <person name="Colbourne J."/>
            <person name="Pfrender M."/>
        </authorList>
    </citation>
    <scope>NUCLEOTIDE SEQUENCE [LARGE SCALE GENOMIC DNA]</scope>
    <source>
        <strain evidence="3 4">Xinb3</strain>
        <tissue evidence="3">Complete organism</tissue>
    </source>
</reference>
<gene>
    <name evidence="3" type="ORF">APZ42_030629</name>
</gene>
<feature type="repeat" description="ARM" evidence="1">
    <location>
        <begin position="691"/>
        <end position="724"/>
    </location>
</feature>
<dbReference type="AlphaFoldDB" id="A0A164NNV0"/>
<dbReference type="EMBL" id="LRGB01002849">
    <property type="protein sequence ID" value="KZS06117.1"/>
    <property type="molecule type" value="Genomic_DNA"/>
</dbReference>
<feature type="compositionally biased region" description="Basic residues" evidence="2">
    <location>
        <begin position="1"/>
        <end position="15"/>
    </location>
</feature>
<sequence>MARSRRRRVSCHGRRISQQSTRSISIAMSQTDYVNGQITNNENPKAEESEESEDDELPILPRQFIPDSELSPQYWFLLKVVKYIKFGSPTATLLALCGLNRYDLTLPMCQQALENSEAVDVLINVLEADDHKCKVAALRVLQNMVKIQHFQRLLVMKSGIATVVKLLSEAEPDVRCLAAGTLAHAVNNHRSRMLTRKAGAVPLLVDLLDIQNAPVVVTTDEFNLKAATKQKIQAATAAAKALRSLSYSSSARRDMYLAGGILLLTRLTLSVGGVHREYPQAASSSLTHHRAPSVASTTTGQRPFVNVKSRLTSRRAMAASVCSDSELDFELLTAVNGVIHQCAADDIFRASVRADMLLGQLLRHMRYDCETLQTLCASTIAHFAEDETNRRVLTQLKATETIVWVLKQGEYQLQMASNYTIPRSRPEDEQPLELQVQIDRPTSHVEEKQVEKPQVNISLLKAVSTAVWKLSLSPEARDRFRQLGIVRIFIRHLNQSTEEVLLPIVSSISVIGTDPESLALLRTERAVPRFVWLLSGNHPGLLSAAALTMANLTADLDALELLETIDAARLLWSLLKHPSPVVQAGAASAIAAFSERSKRAGEVARSLVGGLELLVSLLRAPELEVVTAAAAAVARMATEDETLAVLSDHHVVTLLASLVRHKNRDLKLRVAEAIAECCRWPGNPAQLGQGGGVKPLIGYLRSSHLDLRRAAAKALHQVSSDRENCFILHHHGAVMLLLKLVGCGDVEIQSAAAGCLSNIRNFIHNA</sequence>
<feature type="region of interest" description="Disordered" evidence="2">
    <location>
        <begin position="1"/>
        <end position="57"/>
    </location>
</feature>
<organism evidence="3 4">
    <name type="scientific">Daphnia magna</name>
    <dbReference type="NCBI Taxonomy" id="35525"/>
    <lineage>
        <taxon>Eukaryota</taxon>
        <taxon>Metazoa</taxon>
        <taxon>Ecdysozoa</taxon>
        <taxon>Arthropoda</taxon>
        <taxon>Crustacea</taxon>
        <taxon>Branchiopoda</taxon>
        <taxon>Diplostraca</taxon>
        <taxon>Cladocera</taxon>
        <taxon>Anomopoda</taxon>
        <taxon>Daphniidae</taxon>
        <taxon>Daphnia</taxon>
    </lineage>
</organism>
<dbReference type="STRING" id="35525.A0A164NNV0"/>